<accession>A0A9J6A5Q0</accession>
<evidence type="ECO:0000256" key="1">
    <source>
        <dbReference type="SAM" id="Phobius"/>
    </source>
</evidence>
<dbReference type="EMBL" id="JACXVP010000002">
    <property type="protein sequence ID" value="KAG5619524.1"/>
    <property type="molecule type" value="Genomic_DNA"/>
</dbReference>
<protein>
    <submittedName>
        <fullName evidence="2">Uncharacterized protein</fullName>
    </submittedName>
</protein>
<organism evidence="2 3">
    <name type="scientific">Solanum commersonii</name>
    <name type="common">Commerson's wild potato</name>
    <name type="synonym">Commerson's nightshade</name>
    <dbReference type="NCBI Taxonomy" id="4109"/>
    <lineage>
        <taxon>Eukaryota</taxon>
        <taxon>Viridiplantae</taxon>
        <taxon>Streptophyta</taxon>
        <taxon>Embryophyta</taxon>
        <taxon>Tracheophyta</taxon>
        <taxon>Spermatophyta</taxon>
        <taxon>Magnoliopsida</taxon>
        <taxon>eudicotyledons</taxon>
        <taxon>Gunneridae</taxon>
        <taxon>Pentapetalae</taxon>
        <taxon>asterids</taxon>
        <taxon>lamiids</taxon>
        <taxon>Solanales</taxon>
        <taxon>Solanaceae</taxon>
        <taxon>Solanoideae</taxon>
        <taxon>Solaneae</taxon>
        <taxon>Solanum</taxon>
    </lineage>
</organism>
<evidence type="ECO:0000313" key="2">
    <source>
        <dbReference type="EMBL" id="KAG5619524.1"/>
    </source>
</evidence>
<keyword evidence="1" id="KW-0472">Membrane</keyword>
<feature type="transmembrane region" description="Helical" evidence="1">
    <location>
        <begin position="131"/>
        <end position="148"/>
    </location>
</feature>
<keyword evidence="1" id="KW-0812">Transmembrane</keyword>
<sequence length="192" mass="22839">MFCFVIRHDTLRSLVQNLRNIRPYSGSYDKKKVLFCYSSRYSTIIGASQKKLRCFLYSLCVFLDFLAILRYLRNIQPFSDNYEKKYSVVLLFVTIFYGVLCIFSSVCFLIFRFRNDILRSLVQVEIFLSHFLYCLCVFLDFLAILEYLCNIRHFQTAMKRSKVLLCYSSQYSKAILKHLSNIQSFSSCYEKK</sequence>
<evidence type="ECO:0000313" key="3">
    <source>
        <dbReference type="Proteomes" id="UP000824120"/>
    </source>
</evidence>
<comment type="caution">
    <text evidence="2">The sequence shown here is derived from an EMBL/GenBank/DDBJ whole genome shotgun (WGS) entry which is preliminary data.</text>
</comment>
<reference evidence="2 3" key="1">
    <citation type="submission" date="2020-09" db="EMBL/GenBank/DDBJ databases">
        <title>De no assembly of potato wild relative species, Solanum commersonii.</title>
        <authorList>
            <person name="Cho K."/>
        </authorList>
    </citation>
    <scope>NUCLEOTIDE SEQUENCE [LARGE SCALE GENOMIC DNA]</scope>
    <source>
        <strain evidence="2">LZ3.2</strain>
        <tissue evidence="2">Leaf</tissue>
    </source>
</reference>
<dbReference type="AlphaFoldDB" id="A0A9J6A5Q0"/>
<gene>
    <name evidence="2" type="ORF">H5410_004742</name>
</gene>
<name>A0A9J6A5Q0_SOLCO</name>
<dbReference type="Proteomes" id="UP000824120">
    <property type="component" value="Chromosome 2"/>
</dbReference>
<keyword evidence="1" id="KW-1133">Transmembrane helix</keyword>
<proteinExistence type="predicted"/>
<feature type="transmembrane region" description="Helical" evidence="1">
    <location>
        <begin position="88"/>
        <end position="111"/>
    </location>
</feature>
<keyword evidence="3" id="KW-1185">Reference proteome</keyword>